<dbReference type="EMBL" id="SWMU01000004">
    <property type="protein sequence ID" value="TKS55741.1"/>
    <property type="molecule type" value="Genomic_DNA"/>
</dbReference>
<evidence type="ECO:0000313" key="1">
    <source>
        <dbReference type="EMBL" id="TKS55741.1"/>
    </source>
</evidence>
<keyword evidence="2" id="KW-1185">Reference proteome</keyword>
<organism evidence="1 2">
    <name type="scientific">Mesohalobacter halotolerans</name>
    <dbReference type="NCBI Taxonomy" id="1883405"/>
    <lineage>
        <taxon>Bacteria</taxon>
        <taxon>Pseudomonadati</taxon>
        <taxon>Bacteroidota</taxon>
        <taxon>Flavobacteriia</taxon>
        <taxon>Flavobacteriales</taxon>
        <taxon>Flavobacteriaceae</taxon>
        <taxon>Mesohalobacter</taxon>
    </lineage>
</organism>
<accession>A0A4U5TPT9</accession>
<dbReference type="AlphaFoldDB" id="A0A4U5TPT9"/>
<comment type="caution">
    <text evidence="1">The sequence shown here is derived from an EMBL/GenBank/DDBJ whole genome shotgun (WGS) entry which is preliminary data.</text>
</comment>
<name>A0A4U5TPT9_9FLAO</name>
<gene>
    <name evidence="1" type="ORF">FCN74_10575</name>
</gene>
<dbReference type="Proteomes" id="UP000306552">
    <property type="component" value="Unassembled WGS sequence"/>
</dbReference>
<evidence type="ECO:0000313" key="2">
    <source>
        <dbReference type="Proteomes" id="UP000306552"/>
    </source>
</evidence>
<protein>
    <submittedName>
        <fullName evidence="1">Uncharacterized protein</fullName>
    </submittedName>
</protein>
<sequence>MSPSTFKLILLFISTVTPVKTSKLPTVSSAVTVGFTAIVTSAPVVGRVLLAQFVLTFQFPSFVNMNSVTSDSL</sequence>
<reference evidence="1 2" key="1">
    <citation type="submission" date="2019-04" db="EMBL/GenBank/DDBJ databases">
        <title>Psychroflexus halotolerans sp. nov., isolated from a marine solar saltern.</title>
        <authorList>
            <person name="Feng X."/>
        </authorList>
    </citation>
    <scope>NUCLEOTIDE SEQUENCE [LARGE SCALE GENOMIC DNA]</scope>
    <source>
        <strain evidence="1 2">WDS2C27</strain>
    </source>
</reference>
<dbReference type="RefSeq" id="WP_138932569.1">
    <property type="nucleotide sequence ID" value="NZ_SWMU01000004.1"/>
</dbReference>
<proteinExistence type="predicted"/>